<evidence type="ECO:0000256" key="1">
    <source>
        <dbReference type="ARBA" id="ARBA00004651"/>
    </source>
</evidence>
<feature type="region of interest" description="Disordered" evidence="14">
    <location>
        <begin position="407"/>
        <end position="435"/>
    </location>
</feature>
<evidence type="ECO:0000256" key="10">
    <source>
        <dbReference type="ARBA" id="ARBA00023180"/>
    </source>
</evidence>
<feature type="transmembrane region" description="Helical" evidence="15">
    <location>
        <begin position="216"/>
        <end position="240"/>
    </location>
</feature>
<comment type="subcellular location">
    <subcellularLocation>
        <location evidence="1">Cell membrane</location>
        <topology evidence="1">Multi-pass membrane protein</topology>
    </subcellularLocation>
</comment>
<dbReference type="PANTHER" id="PTHR24238:SF79">
    <property type="entry name" value="GASTRIN_CHOLECYSTOKININ TYPE B RECEPTOR"/>
    <property type="match status" value="1"/>
</dbReference>
<feature type="domain" description="G-protein coupled receptors family 1 profile" evidence="16">
    <location>
        <begin position="67"/>
        <end position="381"/>
    </location>
</feature>
<feature type="transmembrane region" description="Helical" evidence="15">
    <location>
        <begin position="361"/>
        <end position="383"/>
    </location>
</feature>
<evidence type="ECO:0000256" key="5">
    <source>
        <dbReference type="ARBA" id="ARBA00023040"/>
    </source>
</evidence>
<evidence type="ECO:0000313" key="17">
    <source>
        <dbReference type="Ensembl" id="ENSPCEP00000012789.1"/>
    </source>
</evidence>
<evidence type="ECO:0000313" key="18">
    <source>
        <dbReference type="Proteomes" id="UP000694393"/>
    </source>
</evidence>
<reference evidence="17" key="1">
    <citation type="submission" date="2025-08" db="UniProtKB">
        <authorList>
            <consortium name="Ensembl"/>
        </authorList>
    </citation>
    <scope>IDENTIFICATION</scope>
</reference>
<feature type="transmembrane region" description="Helical" evidence="15">
    <location>
        <begin position="54"/>
        <end position="77"/>
    </location>
</feature>
<keyword evidence="7" id="KW-0564">Palmitate</keyword>
<dbReference type="PROSITE" id="PS00237">
    <property type="entry name" value="G_PROTEIN_RECEP_F1_1"/>
    <property type="match status" value="1"/>
</dbReference>
<keyword evidence="6 15" id="KW-0472">Membrane</keyword>
<comment type="similarity">
    <text evidence="13">Belongs to the G-protein coupled receptor 1 family.</text>
</comment>
<keyword evidence="8" id="KW-1015">Disulfide bond</keyword>
<sequence length="435" mass="47493">REENCHQLRPTFIVCSPGNGFGFGSRPLASSCLDWILLASALGCWRYLDFVVRILLYLLIFLLSVAGNTLVVLVLALNRRLHTVTNSFLLSLALSDLLMALCCMPFTLVPNLMGTFIFGEAICKIVAYLMSVSVSVSTFSLAAIAIERYSAICNPLQSRVWQTRSHACRVIASSWLLSLLLMLPYAIYSTTVVQPTAQASLCHCLHLWPSQHFSQAWYILLLLILFFIPGVVMSAAYGLISRELCRGSHFAVDVKREVAGHQNGGAEPLAPCEEGDGCYVQLAKAGGTLELHSLARAGTGGSPQDGARINSSEAILLAKKRVIRMLLIIVAMFFLCWLPIFTVNTWRAFDQGAAHRALSGAPISFIHLLSYISTCVNPLVYCFMNRRFRKATAATLAGCCPQRPPRDDDLPVTGTSLSKSSYTTLSTLGPPLGPP</sequence>
<dbReference type="Proteomes" id="UP000694393">
    <property type="component" value="Unplaced"/>
</dbReference>
<organism evidence="17 18">
    <name type="scientific">Pelusios castaneus</name>
    <name type="common">West African mud turtle</name>
    <dbReference type="NCBI Taxonomy" id="367368"/>
    <lineage>
        <taxon>Eukaryota</taxon>
        <taxon>Metazoa</taxon>
        <taxon>Chordata</taxon>
        <taxon>Craniata</taxon>
        <taxon>Vertebrata</taxon>
        <taxon>Euteleostomi</taxon>
        <taxon>Archelosauria</taxon>
        <taxon>Testudinata</taxon>
        <taxon>Testudines</taxon>
        <taxon>Pleurodira</taxon>
        <taxon>Pelomedusidae</taxon>
        <taxon>Pelusios</taxon>
    </lineage>
</organism>
<dbReference type="Ensembl" id="ENSPCET00000013249.1">
    <property type="protein sequence ID" value="ENSPCEP00000012789.1"/>
    <property type="gene ID" value="ENSPCEG00000010100.1"/>
</dbReference>
<dbReference type="GO" id="GO:0008188">
    <property type="term" value="F:neuropeptide receptor activity"/>
    <property type="evidence" value="ECO:0007669"/>
    <property type="project" value="TreeGrafter"/>
</dbReference>
<evidence type="ECO:0000256" key="3">
    <source>
        <dbReference type="ARBA" id="ARBA00022692"/>
    </source>
</evidence>
<dbReference type="PRINTS" id="PR00237">
    <property type="entry name" value="GPCRRHODOPSN"/>
</dbReference>
<keyword evidence="4 15" id="KW-1133">Transmembrane helix</keyword>
<keyword evidence="18" id="KW-1185">Reference proteome</keyword>
<evidence type="ECO:0000256" key="2">
    <source>
        <dbReference type="ARBA" id="ARBA00022475"/>
    </source>
</evidence>
<dbReference type="InterPro" id="IPR017452">
    <property type="entry name" value="GPCR_Rhodpsn_7TM"/>
</dbReference>
<feature type="transmembrane region" description="Helical" evidence="15">
    <location>
        <begin position="322"/>
        <end position="341"/>
    </location>
</feature>
<feature type="transmembrane region" description="Helical" evidence="15">
    <location>
        <begin position="125"/>
        <end position="146"/>
    </location>
</feature>
<keyword evidence="9 13" id="KW-0675">Receptor</keyword>
<dbReference type="PANTHER" id="PTHR24238">
    <property type="entry name" value="G-PROTEIN COUPLED RECEPTOR"/>
    <property type="match status" value="1"/>
</dbReference>
<evidence type="ECO:0000256" key="7">
    <source>
        <dbReference type="ARBA" id="ARBA00023139"/>
    </source>
</evidence>
<dbReference type="Gene3D" id="1.20.1070.10">
    <property type="entry name" value="Rhodopsin 7-helix transmembrane proteins"/>
    <property type="match status" value="1"/>
</dbReference>
<evidence type="ECO:0000259" key="16">
    <source>
        <dbReference type="PROSITE" id="PS50262"/>
    </source>
</evidence>
<evidence type="ECO:0000256" key="13">
    <source>
        <dbReference type="RuleBase" id="RU000688"/>
    </source>
</evidence>
<dbReference type="SMART" id="SM01381">
    <property type="entry name" value="7TM_GPCR_Srsx"/>
    <property type="match status" value="1"/>
</dbReference>
<evidence type="ECO:0000256" key="11">
    <source>
        <dbReference type="ARBA" id="ARBA00023224"/>
    </source>
</evidence>
<accession>A0A8C8RXS4</accession>
<feature type="compositionally biased region" description="Low complexity" evidence="14">
    <location>
        <begin position="413"/>
        <end position="435"/>
    </location>
</feature>
<feature type="transmembrane region" description="Helical" evidence="15">
    <location>
        <begin position="89"/>
        <end position="113"/>
    </location>
</feature>
<dbReference type="PRINTS" id="PR01822">
    <property type="entry name" value="CCYSTOKININR"/>
</dbReference>
<keyword evidence="3 13" id="KW-0812">Transmembrane</keyword>
<keyword evidence="12" id="KW-0449">Lipoprotein</keyword>
<dbReference type="PROSITE" id="PS50262">
    <property type="entry name" value="G_PROTEIN_RECEP_F1_2"/>
    <property type="match status" value="1"/>
</dbReference>
<dbReference type="InterPro" id="IPR000276">
    <property type="entry name" value="GPCR_Rhodpsn"/>
</dbReference>
<evidence type="ECO:0000256" key="6">
    <source>
        <dbReference type="ARBA" id="ARBA00023136"/>
    </source>
</evidence>
<evidence type="ECO:0000256" key="4">
    <source>
        <dbReference type="ARBA" id="ARBA00022989"/>
    </source>
</evidence>
<evidence type="ECO:0000256" key="8">
    <source>
        <dbReference type="ARBA" id="ARBA00023157"/>
    </source>
</evidence>
<dbReference type="InterPro" id="IPR009126">
    <property type="entry name" value="Cholcskin_rcpt"/>
</dbReference>
<evidence type="ECO:0000256" key="15">
    <source>
        <dbReference type="SAM" id="Phobius"/>
    </source>
</evidence>
<keyword evidence="11 13" id="KW-0807">Transducer</keyword>
<reference evidence="17" key="2">
    <citation type="submission" date="2025-09" db="UniProtKB">
        <authorList>
            <consortium name="Ensembl"/>
        </authorList>
    </citation>
    <scope>IDENTIFICATION</scope>
</reference>
<proteinExistence type="inferred from homology"/>
<feature type="transmembrane region" description="Helical" evidence="15">
    <location>
        <begin position="167"/>
        <end position="188"/>
    </location>
</feature>
<dbReference type="Pfam" id="PF00001">
    <property type="entry name" value="7tm_1"/>
    <property type="match status" value="1"/>
</dbReference>
<name>A0A8C8RXS4_9SAUR</name>
<dbReference type="AlphaFoldDB" id="A0A8C8RXS4"/>
<evidence type="ECO:0000256" key="9">
    <source>
        <dbReference type="ARBA" id="ARBA00023170"/>
    </source>
</evidence>
<keyword evidence="10" id="KW-0325">Glycoprotein</keyword>
<dbReference type="GO" id="GO:0005886">
    <property type="term" value="C:plasma membrane"/>
    <property type="evidence" value="ECO:0007669"/>
    <property type="project" value="UniProtKB-SubCell"/>
</dbReference>
<evidence type="ECO:0000256" key="14">
    <source>
        <dbReference type="SAM" id="MobiDB-lite"/>
    </source>
</evidence>
<keyword evidence="2" id="KW-1003">Cell membrane</keyword>
<keyword evidence="5 13" id="KW-0297">G-protein coupled receptor</keyword>
<evidence type="ECO:0000256" key="12">
    <source>
        <dbReference type="ARBA" id="ARBA00023288"/>
    </source>
</evidence>
<dbReference type="SUPFAM" id="SSF81321">
    <property type="entry name" value="Family A G protein-coupled receptor-like"/>
    <property type="match status" value="1"/>
</dbReference>
<protein>
    <recommendedName>
        <fullName evidence="16">G-protein coupled receptors family 1 profile domain-containing protein</fullName>
    </recommendedName>
</protein>